<dbReference type="Pfam" id="PF13449">
    <property type="entry name" value="Phytase-like"/>
    <property type="match status" value="1"/>
</dbReference>
<keyword evidence="4" id="KW-1185">Reference proteome</keyword>
<sequence>MELKKTLLSTLILSFALTGCGGDDNNSNNDSNNIADDVTDTSNAPAAPEETLEFYETLAADGVYLPYSVLRSDLIDHKTSLPFEVRNGGFGSAMFKDPQSDNRFYALTDRGPNATFTGEYGKGKKFPSPDYTPRIGLFEVSENGEISLIKTTLMKRPDGSLITGLPNTSDLGGTGETPYNADGSPVLVDPTLPYDEETNPLKLDDYGLDPEGLVVLSNGSFWVSDEYGPHMVHFDANGVEIGRINAFAEDERNTHTLPAEFGYRRANRGMEGLAITPDEKTLVGIMQSTMYLPNSSVKNLDISRIVTVNTETGDVHQYLYKQEKTQNSNSEITALSANEFILIERDGSFLYGGPNGAEAAKPDAMKRVYRIDLSTGTDLESVAPSVVAAAEAIAVPTLSQDPDLGLLINGNTLEQQVLEDGDWSTLAEHNIVPVEKTLVVDMVAEVDYPHDKMEGLWIINDEYLGVLNDDDFATWSTGGELEQKMLDTNTIDGNRLYIVPADLSVTQ</sequence>
<dbReference type="PANTHER" id="PTHR37957:SF1">
    <property type="entry name" value="PHYTASE-LIKE DOMAIN-CONTAINING PROTEIN"/>
    <property type="match status" value="1"/>
</dbReference>
<dbReference type="AlphaFoldDB" id="A0A1N7JLT1"/>
<protein>
    <submittedName>
        <fullName evidence="3">Uncharacterized conserved protein</fullName>
    </submittedName>
</protein>
<dbReference type="STRING" id="484498.SAMN05421686_10296"/>
<dbReference type="PANTHER" id="PTHR37957">
    <property type="entry name" value="BLR7070 PROTEIN"/>
    <property type="match status" value="1"/>
</dbReference>
<dbReference type="SUPFAM" id="SSF63829">
    <property type="entry name" value="Calcium-dependent phosphotriesterase"/>
    <property type="match status" value="1"/>
</dbReference>
<feature type="region of interest" description="Disordered" evidence="1">
    <location>
        <begin position="24"/>
        <end position="43"/>
    </location>
</feature>
<dbReference type="EMBL" id="FTOH01000002">
    <property type="protein sequence ID" value="SIS50221.1"/>
    <property type="molecule type" value="Genomic_DNA"/>
</dbReference>
<dbReference type="OrthoDB" id="384721at2"/>
<feature type="compositionally biased region" description="Low complexity" evidence="1">
    <location>
        <begin position="24"/>
        <end position="33"/>
    </location>
</feature>
<name>A0A1N7JLT1_9GAMM</name>
<dbReference type="RefSeq" id="WP_076514265.1">
    <property type="nucleotide sequence ID" value="NZ_FTOH01000002.1"/>
</dbReference>
<evidence type="ECO:0000259" key="2">
    <source>
        <dbReference type="Pfam" id="PF13449"/>
    </source>
</evidence>
<organism evidence="3 4">
    <name type="scientific">Thalassolituus maritimus</name>
    <dbReference type="NCBI Taxonomy" id="484498"/>
    <lineage>
        <taxon>Bacteria</taxon>
        <taxon>Pseudomonadati</taxon>
        <taxon>Pseudomonadota</taxon>
        <taxon>Gammaproteobacteria</taxon>
        <taxon>Oceanospirillales</taxon>
        <taxon>Oceanospirillaceae</taxon>
        <taxon>Thalassolituus</taxon>
    </lineage>
</organism>
<feature type="domain" description="Phytase-like" evidence="2">
    <location>
        <begin position="88"/>
        <end position="472"/>
    </location>
</feature>
<gene>
    <name evidence="3" type="ORF">SAMN05421686_10296</name>
</gene>
<evidence type="ECO:0000313" key="3">
    <source>
        <dbReference type="EMBL" id="SIS50221.1"/>
    </source>
</evidence>
<accession>A0A1N7JLT1</accession>
<evidence type="ECO:0000313" key="4">
    <source>
        <dbReference type="Proteomes" id="UP000185639"/>
    </source>
</evidence>
<dbReference type="Proteomes" id="UP000185639">
    <property type="component" value="Unassembled WGS sequence"/>
</dbReference>
<dbReference type="PROSITE" id="PS51257">
    <property type="entry name" value="PROKAR_LIPOPROTEIN"/>
    <property type="match status" value="1"/>
</dbReference>
<dbReference type="InterPro" id="IPR027372">
    <property type="entry name" value="Phytase-like_dom"/>
</dbReference>
<proteinExistence type="predicted"/>
<reference evidence="4" key="1">
    <citation type="submission" date="2017-01" db="EMBL/GenBank/DDBJ databases">
        <authorList>
            <person name="Varghese N."/>
            <person name="Submissions S."/>
        </authorList>
    </citation>
    <scope>NUCLEOTIDE SEQUENCE [LARGE SCALE GENOMIC DNA]</scope>
    <source>
        <strain evidence="4">DSM 24913</strain>
    </source>
</reference>
<evidence type="ECO:0000256" key="1">
    <source>
        <dbReference type="SAM" id="MobiDB-lite"/>
    </source>
</evidence>